<dbReference type="GO" id="GO:0004515">
    <property type="term" value="F:nicotinate-nucleotide adenylyltransferase activity"/>
    <property type="evidence" value="ECO:0007669"/>
    <property type="project" value="UniProtKB-UniRule"/>
</dbReference>
<gene>
    <name evidence="10" type="primary">nadD</name>
    <name evidence="12" type="ORF">CUU66_05135</name>
</gene>
<organism evidence="12 13">
    <name type="scientific">Peribacillus deserti</name>
    <dbReference type="NCBI Taxonomy" id="673318"/>
    <lineage>
        <taxon>Bacteria</taxon>
        <taxon>Bacillati</taxon>
        <taxon>Bacillota</taxon>
        <taxon>Bacilli</taxon>
        <taxon>Bacillales</taxon>
        <taxon>Bacillaceae</taxon>
        <taxon>Peribacillus</taxon>
    </lineage>
</organism>
<keyword evidence="8 10" id="KW-0520">NAD</keyword>
<evidence type="ECO:0000256" key="8">
    <source>
        <dbReference type="ARBA" id="ARBA00023027"/>
    </source>
</evidence>
<name>A0A2N5M9D5_9BACI</name>
<evidence type="ECO:0000259" key="11">
    <source>
        <dbReference type="Pfam" id="PF01467"/>
    </source>
</evidence>
<comment type="caution">
    <text evidence="12">The sequence shown here is derived from an EMBL/GenBank/DDBJ whole genome shotgun (WGS) entry which is preliminary data.</text>
</comment>
<evidence type="ECO:0000256" key="7">
    <source>
        <dbReference type="ARBA" id="ARBA00022840"/>
    </source>
</evidence>
<dbReference type="Proteomes" id="UP000234748">
    <property type="component" value="Unassembled WGS sequence"/>
</dbReference>
<dbReference type="AlphaFoldDB" id="A0A2N5M9D5"/>
<dbReference type="GO" id="GO:0005524">
    <property type="term" value="F:ATP binding"/>
    <property type="evidence" value="ECO:0007669"/>
    <property type="project" value="UniProtKB-KW"/>
</dbReference>
<proteinExistence type="inferred from homology"/>
<keyword evidence="13" id="KW-1185">Reference proteome</keyword>
<dbReference type="Pfam" id="PF01467">
    <property type="entry name" value="CTP_transf_like"/>
    <property type="match status" value="1"/>
</dbReference>
<dbReference type="EC" id="2.7.7.18" evidence="10"/>
<keyword evidence="4 10" id="KW-0808">Transferase</keyword>
<dbReference type="UniPathway" id="UPA00253">
    <property type="reaction ID" value="UER00332"/>
</dbReference>
<dbReference type="NCBIfam" id="TIGR00125">
    <property type="entry name" value="cyt_tran_rel"/>
    <property type="match status" value="1"/>
</dbReference>
<evidence type="ECO:0000256" key="4">
    <source>
        <dbReference type="ARBA" id="ARBA00022679"/>
    </source>
</evidence>
<dbReference type="OrthoDB" id="5295945at2"/>
<dbReference type="InterPro" id="IPR004821">
    <property type="entry name" value="Cyt_trans-like"/>
</dbReference>
<evidence type="ECO:0000256" key="3">
    <source>
        <dbReference type="ARBA" id="ARBA00022642"/>
    </source>
</evidence>
<evidence type="ECO:0000313" key="13">
    <source>
        <dbReference type="Proteomes" id="UP000234748"/>
    </source>
</evidence>
<dbReference type="PANTHER" id="PTHR39321">
    <property type="entry name" value="NICOTINATE-NUCLEOTIDE ADENYLYLTRANSFERASE-RELATED"/>
    <property type="match status" value="1"/>
</dbReference>
<dbReference type="SUPFAM" id="SSF52374">
    <property type="entry name" value="Nucleotidylyl transferase"/>
    <property type="match status" value="1"/>
</dbReference>
<evidence type="ECO:0000256" key="6">
    <source>
        <dbReference type="ARBA" id="ARBA00022741"/>
    </source>
</evidence>
<dbReference type="EMBL" id="PGUY01000014">
    <property type="protein sequence ID" value="PLT30935.1"/>
    <property type="molecule type" value="Genomic_DNA"/>
</dbReference>
<comment type="catalytic activity">
    <reaction evidence="9 10">
        <text>nicotinate beta-D-ribonucleotide + ATP + H(+) = deamido-NAD(+) + diphosphate</text>
        <dbReference type="Rhea" id="RHEA:22860"/>
        <dbReference type="ChEBI" id="CHEBI:15378"/>
        <dbReference type="ChEBI" id="CHEBI:30616"/>
        <dbReference type="ChEBI" id="CHEBI:33019"/>
        <dbReference type="ChEBI" id="CHEBI:57502"/>
        <dbReference type="ChEBI" id="CHEBI:58437"/>
        <dbReference type="EC" id="2.7.7.18"/>
    </reaction>
</comment>
<dbReference type="NCBIfam" id="TIGR00482">
    <property type="entry name" value="nicotinate (nicotinamide) nucleotide adenylyltransferase"/>
    <property type="match status" value="1"/>
</dbReference>
<dbReference type="RefSeq" id="WP_101640598.1">
    <property type="nucleotide sequence ID" value="NZ_PGUY01000014.1"/>
</dbReference>
<evidence type="ECO:0000256" key="1">
    <source>
        <dbReference type="ARBA" id="ARBA00002324"/>
    </source>
</evidence>
<comment type="pathway">
    <text evidence="2 10">Cofactor biosynthesis; NAD(+) biosynthesis; deamido-NAD(+) from nicotinate D-ribonucleotide: step 1/1.</text>
</comment>
<comment type="function">
    <text evidence="1 10">Catalyzes the reversible adenylation of nicotinate mononucleotide (NaMN) to nicotinic acid adenine dinucleotide (NaAD).</text>
</comment>
<keyword evidence="3 10" id="KW-0662">Pyridine nucleotide biosynthesis</keyword>
<dbReference type="InterPro" id="IPR005248">
    <property type="entry name" value="NadD/NMNAT"/>
</dbReference>
<keyword evidence="5 10" id="KW-0548">Nucleotidyltransferase</keyword>
<evidence type="ECO:0000256" key="9">
    <source>
        <dbReference type="ARBA" id="ARBA00048721"/>
    </source>
</evidence>
<reference evidence="12 13" key="1">
    <citation type="submission" date="2017-11" db="EMBL/GenBank/DDBJ databases">
        <title>Comparitive Functional Genomics of Dry Heat Resistant strains isolated from the Viking Spacecraft.</title>
        <authorList>
            <person name="Seuylemezian A."/>
            <person name="Cooper K."/>
            <person name="Vaishampayan P."/>
        </authorList>
    </citation>
    <scope>NUCLEOTIDE SEQUENCE [LARGE SCALE GENOMIC DNA]</scope>
    <source>
        <strain evidence="12 13">V1-29</strain>
    </source>
</reference>
<evidence type="ECO:0000256" key="10">
    <source>
        <dbReference type="HAMAP-Rule" id="MF_00244"/>
    </source>
</evidence>
<evidence type="ECO:0000256" key="5">
    <source>
        <dbReference type="ARBA" id="ARBA00022695"/>
    </source>
</evidence>
<keyword evidence="6 10" id="KW-0547">Nucleotide-binding</keyword>
<keyword evidence="7 10" id="KW-0067">ATP-binding</keyword>
<dbReference type="PANTHER" id="PTHR39321:SF3">
    <property type="entry name" value="PHOSPHOPANTETHEINE ADENYLYLTRANSFERASE"/>
    <property type="match status" value="1"/>
</dbReference>
<dbReference type="NCBIfam" id="NF000841">
    <property type="entry name" value="PRK00071.1-4"/>
    <property type="match status" value="1"/>
</dbReference>
<evidence type="ECO:0000256" key="2">
    <source>
        <dbReference type="ARBA" id="ARBA00005019"/>
    </source>
</evidence>
<dbReference type="HAMAP" id="MF_00244">
    <property type="entry name" value="NaMN_adenylyltr"/>
    <property type="match status" value="1"/>
</dbReference>
<feature type="domain" description="Cytidyltransferase-like" evidence="11">
    <location>
        <begin position="6"/>
        <end position="162"/>
    </location>
</feature>
<dbReference type="Gene3D" id="3.40.50.620">
    <property type="entry name" value="HUPs"/>
    <property type="match status" value="1"/>
</dbReference>
<accession>A0A2N5M9D5</accession>
<protein>
    <recommendedName>
        <fullName evidence="10">Probable nicotinate-nucleotide adenylyltransferase</fullName>
        <ecNumber evidence="10">2.7.7.18</ecNumber>
    </recommendedName>
    <alternativeName>
        <fullName evidence="10">Deamido-NAD(+) diphosphorylase</fullName>
    </alternativeName>
    <alternativeName>
        <fullName evidence="10">Deamido-NAD(+) pyrophosphorylase</fullName>
    </alternativeName>
    <alternativeName>
        <fullName evidence="10">Nicotinate mononucleotide adenylyltransferase</fullName>
        <shortName evidence="10">NaMN adenylyltransferase</shortName>
    </alternativeName>
</protein>
<dbReference type="NCBIfam" id="NF000840">
    <property type="entry name" value="PRK00071.1-3"/>
    <property type="match status" value="1"/>
</dbReference>
<dbReference type="GO" id="GO:0009435">
    <property type="term" value="P:NAD+ biosynthetic process"/>
    <property type="evidence" value="ECO:0007669"/>
    <property type="project" value="UniProtKB-UniRule"/>
</dbReference>
<comment type="similarity">
    <text evidence="10">Belongs to the NadD family.</text>
</comment>
<evidence type="ECO:0000313" key="12">
    <source>
        <dbReference type="EMBL" id="PLT30935.1"/>
    </source>
</evidence>
<dbReference type="InterPro" id="IPR014729">
    <property type="entry name" value="Rossmann-like_a/b/a_fold"/>
</dbReference>
<sequence length="189" mass="21994">MKRTGILGGTFDPPHLGHLIVANEVLEALSLDEVRLMPNHIPPHKKYNEDVTSNDRLQMVRISINSNPKLSLETIELGREGASYTYDTIEALREREPDTQFYFIIGADMIEYLPKWHRVEELMKMVQFVGVQRPSYKEETSYPVIMVEMPQIDLSSSLIRQRVKEGKSIRYLVHEDVQKYIEVNKLYES</sequence>
<dbReference type="CDD" id="cd02165">
    <property type="entry name" value="NMNAT"/>
    <property type="match status" value="1"/>
</dbReference>